<dbReference type="PaxDb" id="449447-MAE_40110"/>
<keyword evidence="2" id="KW-1185">Reference proteome</keyword>
<accession>B0JQW4</accession>
<proteinExistence type="predicted"/>
<dbReference type="EMBL" id="AP009552">
    <property type="protein sequence ID" value="BAG03833.1"/>
    <property type="molecule type" value="Genomic_DNA"/>
</dbReference>
<organism evidence="1 2">
    <name type="scientific">Microcystis aeruginosa (strain NIES-843 / IAM M-2473)</name>
    <dbReference type="NCBI Taxonomy" id="449447"/>
    <lineage>
        <taxon>Bacteria</taxon>
        <taxon>Bacillati</taxon>
        <taxon>Cyanobacteriota</taxon>
        <taxon>Cyanophyceae</taxon>
        <taxon>Oscillatoriophycideae</taxon>
        <taxon>Chroococcales</taxon>
        <taxon>Microcystaceae</taxon>
        <taxon>Microcystis</taxon>
    </lineage>
</organism>
<dbReference type="Proteomes" id="UP000001510">
    <property type="component" value="Chromosome"/>
</dbReference>
<evidence type="ECO:0000313" key="1">
    <source>
        <dbReference type="EMBL" id="BAG03833.1"/>
    </source>
</evidence>
<dbReference type="KEGG" id="mar:MAE_40110"/>
<protein>
    <submittedName>
        <fullName evidence="1">Uncharacterized protein</fullName>
    </submittedName>
</protein>
<dbReference type="EnsemblBacteria" id="BAG03833">
    <property type="protein sequence ID" value="BAG03833"/>
    <property type="gene ID" value="MAE_40110"/>
</dbReference>
<dbReference type="AlphaFoldDB" id="B0JQW4"/>
<dbReference type="HOGENOM" id="CLU_2974400_0_0_3"/>
<gene>
    <name evidence="1" type="ordered locus">MAE_40110</name>
</gene>
<reference evidence="1 2" key="1">
    <citation type="journal article" date="2007" name="DNA Res.">
        <title>Complete genomic structure of the bloom-forming toxic cyanobacterium Microcystis aeruginosa NIES-843.</title>
        <authorList>
            <person name="Kaneko T."/>
            <person name="Nakajima N."/>
            <person name="Okamoto S."/>
            <person name="Suzuki I."/>
            <person name="Tanabe Y."/>
            <person name="Tamaoki M."/>
            <person name="Nakamura Y."/>
            <person name="Kasai F."/>
            <person name="Watanabe A."/>
            <person name="Kawashima K."/>
            <person name="Kishida Y."/>
            <person name="Ono A."/>
            <person name="Shimizu Y."/>
            <person name="Takahashi C."/>
            <person name="Minami C."/>
            <person name="Fujishiro T."/>
            <person name="Kohara M."/>
            <person name="Katoh M."/>
            <person name="Nakazaki N."/>
            <person name="Nakayama S."/>
            <person name="Yamada M."/>
            <person name="Tabata S."/>
            <person name="Watanabe M.M."/>
        </authorList>
    </citation>
    <scope>NUCLEOTIDE SEQUENCE [LARGE SCALE GENOMIC DNA]</scope>
    <source>
        <strain evidence="2">NIES-843 / IAM M-247</strain>
    </source>
</reference>
<evidence type="ECO:0000313" key="2">
    <source>
        <dbReference type="Proteomes" id="UP000001510"/>
    </source>
</evidence>
<sequence>MYIVSCQVAFVKRNFNNIHKNVIVGVIHELPLHLLPSPVTHHLSSTMIELITDDYNDG</sequence>
<dbReference type="STRING" id="449447.MAE_40110"/>
<name>B0JQW4_MICAN</name>